<evidence type="ECO:0000256" key="1">
    <source>
        <dbReference type="ARBA" id="ARBA00010587"/>
    </source>
</evidence>
<accession>A0ABX2BZW3</accession>
<proteinExistence type="inferred from homology"/>
<evidence type="ECO:0000313" key="5">
    <source>
        <dbReference type="EMBL" id="NPT46372.1"/>
    </source>
</evidence>
<dbReference type="EMBL" id="WOEY01000134">
    <property type="protein sequence ID" value="NPT46372.1"/>
    <property type="molecule type" value="Genomic_DNA"/>
</dbReference>
<protein>
    <submittedName>
        <fullName evidence="5">Hemerythrin</fullName>
    </submittedName>
</protein>
<keyword evidence="2" id="KW-0479">Metal-binding</keyword>
<comment type="caution">
    <text evidence="5">The sequence shown here is derived from an EMBL/GenBank/DDBJ whole genome shotgun (WGS) entry which is preliminary data.</text>
</comment>
<evidence type="ECO:0000256" key="2">
    <source>
        <dbReference type="ARBA" id="ARBA00022723"/>
    </source>
</evidence>
<gene>
    <name evidence="5" type="ORF">GNZ12_34615</name>
</gene>
<keyword evidence="3" id="KW-0408">Iron</keyword>
<dbReference type="NCBIfam" id="TIGR02481">
    <property type="entry name" value="hemeryth_dom"/>
    <property type="match status" value="1"/>
</dbReference>
<keyword evidence="6" id="KW-1185">Reference proteome</keyword>
<feature type="domain" description="Hemerythrin-like" evidence="4">
    <location>
        <begin position="24"/>
        <end position="134"/>
    </location>
</feature>
<dbReference type="Pfam" id="PF01814">
    <property type="entry name" value="Hemerythrin"/>
    <property type="match status" value="1"/>
</dbReference>
<dbReference type="InterPro" id="IPR012827">
    <property type="entry name" value="Hemerythrin_metal-bd"/>
</dbReference>
<dbReference type="Gene3D" id="1.20.120.50">
    <property type="entry name" value="Hemerythrin-like"/>
    <property type="match status" value="1"/>
</dbReference>
<dbReference type="SUPFAM" id="SSF47188">
    <property type="entry name" value="Hemerythrin-like"/>
    <property type="match status" value="1"/>
</dbReference>
<reference evidence="5 6" key="1">
    <citation type="submission" date="2019-11" db="EMBL/GenBank/DDBJ databases">
        <title>Metabolism of dissolved organic matter in forest soils.</title>
        <authorList>
            <person name="Cyle K.T."/>
            <person name="Wilhelm R.C."/>
            <person name="Martinez C.E."/>
        </authorList>
    </citation>
    <scope>NUCLEOTIDE SEQUENCE [LARGE SCALE GENOMIC DNA]</scope>
    <source>
        <strain evidence="5 6">1N</strain>
    </source>
</reference>
<dbReference type="RefSeq" id="WP_172316484.1">
    <property type="nucleotide sequence ID" value="NZ_WOEY01000134.1"/>
</dbReference>
<organism evidence="5 6">
    <name type="scientific">Paraburkholderia solitsugae</name>
    <dbReference type="NCBI Taxonomy" id="2675748"/>
    <lineage>
        <taxon>Bacteria</taxon>
        <taxon>Pseudomonadati</taxon>
        <taxon>Pseudomonadota</taxon>
        <taxon>Betaproteobacteria</taxon>
        <taxon>Burkholderiales</taxon>
        <taxon>Burkholderiaceae</taxon>
        <taxon>Paraburkholderia</taxon>
    </lineage>
</organism>
<dbReference type="CDD" id="cd12107">
    <property type="entry name" value="Hemerythrin"/>
    <property type="match status" value="1"/>
</dbReference>
<dbReference type="InterPro" id="IPR035938">
    <property type="entry name" value="Hemerythrin-like_sf"/>
</dbReference>
<evidence type="ECO:0000259" key="4">
    <source>
        <dbReference type="Pfam" id="PF01814"/>
    </source>
</evidence>
<dbReference type="Proteomes" id="UP000652198">
    <property type="component" value="Unassembled WGS sequence"/>
</dbReference>
<comment type="similarity">
    <text evidence="1">Belongs to the hemerythrin family.</text>
</comment>
<evidence type="ECO:0000256" key="3">
    <source>
        <dbReference type="ARBA" id="ARBA00023004"/>
    </source>
</evidence>
<dbReference type="InterPro" id="IPR050669">
    <property type="entry name" value="Hemerythrin"/>
</dbReference>
<evidence type="ECO:0000313" key="6">
    <source>
        <dbReference type="Proteomes" id="UP000652198"/>
    </source>
</evidence>
<name>A0ABX2BZW3_9BURK</name>
<dbReference type="PANTHER" id="PTHR37164:SF1">
    <property type="entry name" value="BACTERIOHEMERYTHRIN"/>
    <property type="match status" value="1"/>
</dbReference>
<dbReference type="PANTHER" id="PTHR37164">
    <property type="entry name" value="BACTERIOHEMERYTHRIN"/>
    <property type="match status" value="1"/>
</dbReference>
<sequence>MDESKDKVRLSHSFAWRDDYALGHQTMDETHHEFVECVHTLLTTEDDKLVNALEAFSDHVHRHFSDEDTAMRDTGYGSAGCHIDEHAAVLRSLDEVRAMLAQGHTEVVRSFARALADWFPEHVRVMDQGLARWLIQRRLGAAPVAIWRRRQMAT</sequence>
<dbReference type="InterPro" id="IPR012312">
    <property type="entry name" value="Hemerythrin-like"/>
</dbReference>